<dbReference type="InterPro" id="IPR040026">
    <property type="entry name" value="FliD"/>
</dbReference>
<dbReference type="EMBL" id="JANUGW010000004">
    <property type="protein sequence ID" value="MCS0581362.1"/>
    <property type="molecule type" value="Genomic_DNA"/>
</dbReference>
<dbReference type="InterPro" id="IPR010810">
    <property type="entry name" value="Flagellin_hook_IN_motif"/>
</dbReference>
<evidence type="ECO:0000256" key="1">
    <source>
        <dbReference type="ARBA" id="ARBA00009764"/>
    </source>
</evidence>
<feature type="domain" description="Flagellar hook-associated protein 2 C-terminal" evidence="7">
    <location>
        <begin position="799"/>
        <end position="873"/>
    </location>
</feature>
<keyword evidence="4 5" id="KW-0975">Bacterial flagellum</keyword>
<keyword evidence="8" id="KW-0969">Cilium</keyword>
<dbReference type="Pfam" id="PF07195">
    <property type="entry name" value="FliD_C"/>
    <property type="match status" value="2"/>
</dbReference>
<dbReference type="Pfam" id="PF02465">
    <property type="entry name" value="FliD_N"/>
    <property type="match status" value="1"/>
</dbReference>
<evidence type="ECO:0000256" key="3">
    <source>
        <dbReference type="ARBA" id="ARBA00023054"/>
    </source>
</evidence>
<comment type="function">
    <text evidence="5">Required for morphogenesis and for the elongation of the flagellar filament by facilitating polymerization of the flagellin monomers at the tip of growing filament. Forms a capping structure, which prevents flagellin subunits (transported through the central channel of the flagellum) from leaking out without polymerization at the distal end.</text>
</comment>
<accession>A0ABT1ZN79</accession>
<organism evidence="8 9">
    <name type="scientific">Massilia pinisoli</name>
    <dbReference type="NCBI Taxonomy" id="1772194"/>
    <lineage>
        <taxon>Bacteria</taxon>
        <taxon>Pseudomonadati</taxon>
        <taxon>Pseudomonadota</taxon>
        <taxon>Betaproteobacteria</taxon>
        <taxon>Burkholderiales</taxon>
        <taxon>Oxalobacteraceae</taxon>
        <taxon>Telluria group</taxon>
        <taxon>Massilia</taxon>
    </lineage>
</organism>
<sequence length="889" mass="86907">MGISTPGLGSGLDVSGLVGKLMAAESIPLQSYDTKTGVLQGRIASYGQLSGAIGAFQGALASLSKSSTFQALTATPSNSDVLDAKTTSTAVPGNYQVNVRQLAQAQSLNTAGQASTTATIGTGAAATISFQFGSVGGGSFGVKGTSVPLTTTTGGIAKGALSINGTTIATDGTTKSGLDLANAINSQTSTTGVSATVGATTTSATLFGNGTTSSFGNIDTGAGGTYALTVGGVQIASQGAGVAAGAGVTAASIDATLAGNNATTQALAAAGITVSGTAAGGNLQFTAANGANINVSEAVTGTVTGGMGNNGTANGGSTTTATAAVSLVSTAGSPITVGGSNPAAAGLTAGTGGSYLNAGFTLDGTQSLGTVNIAAGSTTLTGIRDAINNANMGVSASIVSDGSNNPYHLVLTSSKTGANANMKITVSGAGGAAADPALANLLNYDPAGAQNLQQTAAAQDTLLTVNGIAIQSHQTDVSGAIDGVTLSAKQTGTSTLNVTRDTKSVTDAINGFVKAYNSLNTTISSLTSYDPATQKAGALQGDFTVRSIRTQLRAQLDQAVQGQDGITTLSQIGVTFQKDGSLAVDSTKLNTAMTSNFNSIAGLFAAVGEATDSLVTVADSTTKTQAGNYELNITQMATQATLASTGVLAGTTTIAANTTWSVTLNQTDPATASKVQNVSIPAGNYSPTDLAALLSSSINGNSSFTGSGDKVAASVDSTGHLVLSSTKWGAGSNLTVSSVTGSAVSDVFGGATATTGVDVAGTIGGVKATGNGQTLTGAAGSATEGLKLTINGGNTGARGTINFSQGYAVQLTSLAAGFIGTNGVITSRTSGLNDSIKSLNDQKASFQTHLDAMQKMYTAQFNALDSLVASMQSTQSYLTQQLAAIAANK</sequence>
<name>A0ABT1ZN79_9BURK</name>
<evidence type="ECO:0000256" key="5">
    <source>
        <dbReference type="RuleBase" id="RU362066"/>
    </source>
</evidence>
<dbReference type="Pfam" id="PF07196">
    <property type="entry name" value="Flagellin_IN"/>
    <property type="match status" value="1"/>
</dbReference>
<feature type="domain" description="Flagellar hook-associated protein 2 C-terminal" evidence="7">
    <location>
        <begin position="458"/>
        <end position="622"/>
    </location>
</feature>
<feature type="domain" description="Flagellar hook-associated protein 2 N-terminal" evidence="6">
    <location>
        <begin position="10"/>
        <end position="106"/>
    </location>
</feature>
<dbReference type="InterPro" id="IPR010809">
    <property type="entry name" value="FliD_C"/>
</dbReference>
<gene>
    <name evidence="8" type="primary">fliD</name>
    <name evidence="8" type="ORF">NX784_07140</name>
</gene>
<evidence type="ECO:0000313" key="8">
    <source>
        <dbReference type="EMBL" id="MCS0581362.1"/>
    </source>
</evidence>
<dbReference type="Gene3D" id="3.30.70.2120">
    <property type="match status" value="1"/>
</dbReference>
<dbReference type="Proteomes" id="UP001204151">
    <property type="component" value="Unassembled WGS sequence"/>
</dbReference>
<comment type="subcellular location">
    <subcellularLocation>
        <location evidence="5">Secreted</location>
    </subcellularLocation>
    <subcellularLocation>
        <location evidence="5">Bacterial flagellum</location>
    </subcellularLocation>
</comment>
<evidence type="ECO:0000259" key="6">
    <source>
        <dbReference type="Pfam" id="PF02465"/>
    </source>
</evidence>
<dbReference type="PANTHER" id="PTHR30288:SF0">
    <property type="entry name" value="FLAGELLAR HOOK-ASSOCIATED PROTEIN 2"/>
    <property type="match status" value="1"/>
</dbReference>
<dbReference type="RefSeq" id="WP_258815967.1">
    <property type="nucleotide sequence ID" value="NZ_JANUGW010000004.1"/>
</dbReference>
<comment type="subunit">
    <text evidence="2 5">Homopentamer.</text>
</comment>
<proteinExistence type="inferred from homology"/>
<comment type="similarity">
    <text evidence="1 5">Belongs to the FliD family.</text>
</comment>
<reference evidence="8 9" key="1">
    <citation type="submission" date="2022-08" db="EMBL/GenBank/DDBJ databases">
        <title>Reclassification of Massilia species as members of the genera Telluria, Duganella, Pseudoduganella, Mokoshia gen. nov. and Zemynaea gen. nov. using orthogonal and non-orthogonal genome-based approaches.</title>
        <authorList>
            <person name="Bowman J.P."/>
        </authorList>
    </citation>
    <scope>NUCLEOTIDE SEQUENCE [LARGE SCALE GENOMIC DNA]</scope>
    <source>
        <strain evidence="8 9">JCM 31316</strain>
    </source>
</reference>
<dbReference type="InterPro" id="IPR003481">
    <property type="entry name" value="FliD_N"/>
</dbReference>
<evidence type="ECO:0000256" key="4">
    <source>
        <dbReference type="ARBA" id="ARBA00023143"/>
    </source>
</evidence>
<keyword evidence="9" id="KW-1185">Reference proteome</keyword>
<evidence type="ECO:0000259" key="7">
    <source>
        <dbReference type="Pfam" id="PF07195"/>
    </source>
</evidence>
<dbReference type="PANTHER" id="PTHR30288">
    <property type="entry name" value="FLAGELLAR CAP/ASSEMBLY PROTEIN FLID"/>
    <property type="match status" value="1"/>
</dbReference>
<keyword evidence="3" id="KW-0175">Coiled coil</keyword>
<comment type="caution">
    <text evidence="8">The sequence shown here is derived from an EMBL/GenBank/DDBJ whole genome shotgun (WGS) entry which is preliminary data.</text>
</comment>
<keyword evidence="8" id="KW-0966">Cell projection</keyword>
<evidence type="ECO:0000256" key="2">
    <source>
        <dbReference type="ARBA" id="ARBA00011255"/>
    </source>
</evidence>
<keyword evidence="5" id="KW-0964">Secreted</keyword>
<keyword evidence="8" id="KW-0282">Flagellum</keyword>
<evidence type="ECO:0000313" key="9">
    <source>
        <dbReference type="Proteomes" id="UP001204151"/>
    </source>
</evidence>
<protein>
    <recommendedName>
        <fullName evidence="5">Flagellar hook-associated protein 2</fullName>
        <shortName evidence="5">HAP2</shortName>
    </recommendedName>
    <alternativeName>
        <fullName evidence="5">Flagellar cap protein</fullName>
    </alternativeName>
</protein>